<dbReference type="Proteomes" id="UP000789719">
    <property type="component" value="Unassembled WGS sequence"/>
</dbReference>
<dbReference type="InterPro" id="IPR050534">
    <property type="entry name" value="Coronavir_polyprotein_1ab"/>
</dbReference>
<proteinExistence type="inferred from homology"/>
<dbReference type="HAMAP" id="MF_01488">
    <property type="entry name" value="RecD2"/>
    <property type="match status" value="1"/>
</dbReference>
<gene>
    <name evidence="3 8" type="primary">recD2</name>
    <name evidence="8" type="ORF">WGH24286_01401</name>
</gene>
<keyword evidence="3 8" id="KW-0378">Hydrolase</keyword>
<keyword evidence="9" id="KW-1185">Reference proteome</keyword>
<dbReference type="Pfam" id="PF13245">
    <property type="entry name" value="AAA_19"/>
    <property type="match status" value="1"/>
</dbReference>
<evidence type="ECO:0000256" key="1">
    <source>
        <dbReference type="ARBA" id="ARBA00022741"/>
    </source>
</evidence>
<evidence type="ECO:0000259" key="7">
    <source>
        <dbReference type="Pfam" id="PF23139"/>
    </source>
</evidence>
<dbReference type="Gene3D" id="3.40.50.300">
    <property type="entry name" value="P-loop containing nucleotide triphosphate hydrolases"/>
    <property type="match status" value="2"/>
</dbReference>
<feature type="domain" description="ATP-dependent RecD2 DNA helicase OB-fold" evidence="7">
    <location>
        <begin position="15"/>
        <end position="93"/>
    </location>
</feature>
<dbReference type="SUPFAM" id="SSF52540">
    <property type="entry name" value="P-loop containing nucleoside triphosphate hydrolases"/>
    <property type="match status" value="2"/>
</dbReference>
<dbReference type="InterPro" id="IPR027417">
    <property type="entry name" value="P-loop_NTPase"/>
</dbReference>
<evidence type="ECO:0000256" key="3">
    <source>
        <dbReference type="HAMAP-Rule" id="MF_01488"/>
    </source>
</evidence>
<dbReference type="PANTHER" id="PTHR43788">
    <property type="entry name" value="DNA2/NAM7 HELICASE FAMILY MEMBER"/>
    <property type="match status" value="1"/>
</dbReference>
<dbReference type="EMBL" id="CAKKNT010000020">
    <property type="protein sequence ID" value="CAH0418958.1"/>
    <property type="molecule type" value="Genomic_DNA"/>
</dbReference>
<keyword evidence="2 3" id="KW-0067">ATP-binding</keyword>
<dbReference type="GO" id="GO:0016787">
    <property type="term" value="F:hydrolase activity"/>
    <property type="evidence" value="ECO:0007669"/>
    <property type="project" value="UniProtKB-KW"/>
</dbReference>
<dbReference type="Gene3D" id="2.30.30.940">
    <property type="match status" value="1"/>
</dbReference>
<dbReference type="InterPro" id="IPR029493">
    <property type="entry name" value="RecD2-like_HHH"/>
</dbReference>
<dbReference type="Gene3D" id="1.10.10.2220">
    <property type="match status" value="1"/>
</dbReference>
<dbReference type="InterPro" id="IPR006345">
    <property type="entry name" value="RecD2"/>
</dbReference>
<keyword evidence="3" id="KW-0238">DNA-binding</keyword>
<keyword evidence="1 3" id="KW-0547">Nucleotide-binding</keyword>
<feature type="domain" description="ATP-dependent RecD2 DNA helicase SH3" evidence="6">
    <location>
        <begin position="590"/>
        <end position="663"/>
    </location>
</feature>
<evidence type="ECO:0000313" key="8">
    <source>
        <dbReference type="EMBL" id="CAH0418958.1"/>
    </source>
</evidence>
<organism evidence="8 9">
    <name type="scientific">Periweissella ghanensis</name>
    <dbReference type="NCBI Taxonomy" id="467997"/>
    <lineage>
        <taxon>Bacteria</taxon>
        <taxon>Bacillati</taxon>
        <taxon>Bacillota</taxon>
        <taxon>Bacilli</taxon>
        <taxon>Lactobacillales</taxon>
        <taxon>Lactobacillaceae</taxon>
        <taxon>Periweissella</taxon>
    </lineage>
</organism>
<dbReference type="InterPro" id="IPR027785">
    <property type="entry name" value="UvrD-like_helicase_C"/>
</dbReference>
<dbReference type="RefSeq" id="WP_230099034.1">
    <property type="nucleotide sequence ID" value="NZ_CAKKNT010000020.1"/>
</dbReference>
<feature type="domain" description="ATP-dependent RecD2 DNA helicase-like helix-hairpin-helix" evidence="5">
    <location>
        <begin position="158"/>
        <end position="248"/>
    </location>
</feature>
<dbReference type="Pfam" id="PF23139">
    <property type="entry name" value="OB_YrrC"/>
    <property type="match status" value="1"/>
</dbReference>
<dbReference type="GO" id="GO:0003678">
    <property type="term" value="F:DNA helicase activity"/>
    <property type="evidence" value="ECO:0007669"/>
    <property type="project" value="UniProtKB-EC"/>
</dbReference>
<keyword evidence="3" id="KW-0413">Isomerase</keyword>
<dbReference type="InterPro" id="IPR055446">
    <property type="entry name" value="RecD2_N_OB"/>
</dbReference>
<dbReference type="CDD" id="cd17933">
    <property type="entry name" value="DEXSc_RecD-like"/>
    <property type="match status" value="1"/>
</dbReference>
<evidence type="ECO:0000259" key="6">
    <source>
        <dbReference type="Pfam" id="PF18335"/>
    </source>
</evidence>
<dbReference type="InterPro" id="IPR041451">
    <property type="entry name" value="RecD2_SH13"/>
</dbReference>
<evidence type="ECO:0000313" key="9">
    <source>
        <dbReference type="Proteomes" id="UP000789719"/>
    </source>
</evidence>
<dbReference type="Pfam" id="PF13538">
    <property type="entry name" value="UvrD_C_2"/>
    <property type="match status" value="1"/>
</dbReference>
<comment type="function">
    <text evidence="3">DNA-dependent ATPase and ATP-dependent 5'-3' DNA helicase. Has no activity on blunt DNA or DNA with 3'-overhangs, requires at least 10 bases of 5'-ssDNA for helicase activity.</text>
</comment>
<evidence type="ECO:0000256" key="2">
    <source>
        <dbReference type="ARBA" id="ARBA00022840"/>
    </source>
</evidence>
<comment type="similarity">
    <text evidence="3">Belongs to the RecD family. RecD2 subfamily.</text>
</comment>
<dbReference type="CDD" id="cd18809">
    <property type="entry name" value="SF1_C_RecD"/>
    <property type="match status" value="1"/>
</dbReference>
<dbReference type="Pfam" id="PF14490">
    <property type="entry name" value="HHH_RecD2"/>
    <property type="match status" value="1"/>
</dbReference>
<keyword evidence="3" id="KW-0347">Helicase</keyword>
<dbReference type="Pfam" id="PF18335">
    <property type="entry name" value="SH3_13"/>
    <property type="match status" value="1"/>
</dbReference>
<reference evidence="8 9" key="1">
    <citation type="submission" date="2021-11" db="EMBL/GenBank/DDBJ databases">
        <authorList>
            <person name="Depoorter E."/>
        </authorList>
    </citation>
    <scope>NUCLEOTIDE SEQUENCE [LARGE SCALE GENOMIC DNA]</scope>
    <source>
        <strain evidence="8 9">LMG 24286</strain>
    </source>
</reference>
<name>A0ABN8BQP4_9LACO</name>
<sequence length="882" mass="96806">MNDELSLFEDQTEQPYLLGKVSTIFFTAADSFYKVVLLKVLENNFDWTEPEIVATGSFGELREESTYRFYGKVVQHAKYGQQFQVTNYQSEGPTTESGLISYLAGDAFTGIGEKTAERIVDLLGLDAINEILVDASKLDALNLKADVVNNLVEQLRLNNGMEQVVIGLNQYGFGSTLATAIYQKYQMDALAIIHANPYQLAADIEGISFKKADQVAQIIGIAMDSPQRIEAAILATLDQQSFNSGDVYSDVNSVLQGTRQLLTAGLRIEISVEQVQQALLQLVKDQRVVADGERIYLASLYLAEWESATQLIQTAQQKNLITYSDERILTTIKQVEKMFKITYDELQKQAIIDGINAPVFVLTGGPGTGKTTIVNGLVATFALLHEVDLDVNAYKEENFPILLAAPTGRAAKRMTETTGLPAKTIHRLLGLTGRERNEAPDVEALKGLLLIVDEMSMVDVLLFNTLMGAIPAKMQVIFVGDKDQLPSVGPGQVFADLLASQAFKQVELTRIYRQANQSSIIPLAHAIKDGELPANLTINQPDRTFIAAHANQIPGVIEKVVKRAQDKGFAFNDMQVLAPMYRGSAGIDHLNQVMQDILNPLNAQKKREVEFNQQKFRVGDKVLHLVNSPESNVFNGDIGQVVGITLKADKGNTEKVDQLTIAFDAGEITYPRSEWKRLTLAYATSIHKAQGSEFKLVIMPMVQQYSVMLQRNLIYTGITRASEMLILIGEPAAFERGVNNLGAHRASTLQQRLKQVQNGEASVITNQIAIELVTPTPTSAGPTIEPISQPVSVAVTNQPPVTSPKGSISEQLAANTSLSLFDEPSNYQEPMVEANGHPSAELAEPTPIFGTILTAKMVENEEIDPMIGMNNVSPYDFVEKVD</sequence>
<protein>
    <recommendedName>
        <fullName evidence="3">ATP-dependent RecD2 DNA helicase</fullName>
        <ecNumber evidence="3">5.6.2.3</ecNumber>
    </recommendedName>
    <alternativeName>
        <fullName evidence="3">DNA 5'-3' helicase subunit RecD2</fullName>
    </alternativeName>
</protein>
<feature type="domain" description="UvrD-like helicase C-terminal" evidence="4">
    <location>
        <begin position="680"/>
        <end position="728"/>
    </location>
</feature>
<evidence type="ECO:0000259" key="5">
    <source>
        <dbReference type="Pfam" id="PF14490"/>
    </source>
</evidence>
<accession>A0ABN8BQP4</accession>
<dbReference type="EC" id="5.6.2.3" evidence="3"/>
<dbReference type="NCBIfam" id="TIGR01448">
    <property type="entry name" value="recD_rel"/>
    <property type="match status" value="1"/>
</dbReference>
<feature type="binding site" evidence="3">
    <location>
        <begin position="367"/>
        <end position="371"/>
    </location>
    <ligand>
        <name>ATP</name>
        <dbReference type="ChEBI" id="CHEBI:30616"/>
    </ligand>
</feature>
<dbReference type="PANTHER" id="PTHR43788:SF6">
    <property type="entry name" value="DNA HELICASE B"/>
    <property type="match status" value="1"/>
</dbReference>
<evidence type="ECO:0000259" key="4">
    <source>
        <dbReference type="Pfam" id="PF13538"/>
    </source>
</evidence>
<comment type="catalytic activity">
    <reaction evidence="3">
        <text>ATP + H2O = ADP + phosphate + H(+)</text>
        <dbReference type="Rhea" id="RHEA:13065"/>
        <dbReference type="ChEBI" id="CHEBI:15377"/>
        <dbReference type="ChEBI" id="CHEBI:15378"/>
        <dbReference type="ChEBI" id="CHEBI:30616"/>
        <dbReference type="ChEBI" id="CHEBI:43474"/>
        <dbReference type="ChEBI" id="CHEBI:456216"/>
        <dbReference type="EC" id="5.6.2.3"/>
    </reaction>
</comment>
<comment type="caution">
    <text evidence="8">The sequence shown here is derived from an EMBL/GenBank/DDBJ whole genome shotgun (WGS) entry which is preliminary data.</text>
</comment>